<accession>A0A1F5PIX5</accession>
<organism evidence="1 2">
    <name type="scientific">Candidatus Doudnabacteria bacterium RIFCSPHIGHO2_01_FULL_50_11</name>
    <dbReference type="NCBI Taxonomy" id="1817828"/>
    <lineage>
        <taxon>Bacteria</taxon>
        <taxon>Candidatus Doudnaibacteriota</taxon>
    </lineage>
</organism>
<evidence type="ECO:0008006" key="3">
    <source>
        <dbReference type="Google" id="ProtNLM"/>
    </source>
</evidence>
<dbReference type="EMBL" id="MFEO01000018">
    <property type="protein sequence ID" value="OGE89622.1"/>
    <property type="molecule type" value="Genomic_DNA"/>
</dbReference>
<proteinExistence type="predicted"/>
<comment type="caution">
    <text evidence="1">The sequence shown here is derived from an EMBL/GenBank/DDBJ whole genome shotgun (WGS) entry which is preliminary data.</text>
</comment>
<protein>
    <recommendedName>
        <fullName evidence="3">SpoVT-AbrB domain-containing protein</fullName>
    </recommendedName>
</protein>
<name>A0A1F5PIX5_9BACT</name>
<sequence length="65" mass="7803">MYLNTYLNMNRKTSQKNIRKIQKMGGTSLGLTLPVELVRDLRWKEKQKVRIKRVRAGLMIKDWKK</sequence>
<dbReference type="Proteomes" id="UP000178377">
    <property type="component" value="Unassembled WGS sequence"/>
</dbReference>
<dbReference type="SUPFAM" id="SSF89447">
    <property type="entry name" value="AbrB/MazE/MraZ-like"/>
    <property type="match status" value="1"/>
</dbReference>
<gene>
    <name evidence="1" type="ORF">A2722_02090</name>
</gene>
<dbReference type="STRING" id="1817828.A2722_02090"/>
<dbReference type="AlphaFoldDB" id="A0A1F5PIX5"/>
<reference evidence="1 2" key="1">
    <citation type="journal article" date="2016" name="Nat. Commun.">
        <title>Thousands of microbial genomes shed light on interconnected biogeochemical processes in an aquifer system.</title>
        <authorList>
            <person name="Anantharaman K."/>
            <person name="Brown C.T."/>
            <person name="Hug L.A."/>
            <person name="Sharon I."/>
            <person name="Castelle C.J."/>
            <person name="Probst A.J."/>
            <person name="Thomas B.C."/>
            <person name="Singh A."/>
            <person name="Wilkins M.J."/>
            <person name="Karaoz U."/>
            <person name="Brodie E.L."/>
            <person name="Williams K.H."/>
            <person name="Hubbard S.S."/>
            <person name="Banfield J.F."/>
        </authorList>
    </citation>
    <scope>NUCLEOTIDE SEQUENCE [LARGE SCALE GENOMIC DNA]</scope>
</reference>
<dbReference type="InterPro" id="IPR037914">
    <property type="entry name" value="SpoVT-AbrB_sf"/>
</dbReference>
<evidence type="ECO:0000313" key="2">
    <source>
        <dbReference type="Proteomes" id="UP000178377"/>
    </source>
</evidence>
<evidence type="ECO:0000313" key="1">
    <source>
        <dbReference type="EMBL" id="OGE89622.1"/>
    </source>
</evidence>